<feature type="domain" description="Cytosolic endo-beta-N-acetylglucosaminidase TIM barrel" evidence="2">
    <location>
        <begin position="128"/>
        <end position="483"/>
    </location>
</feature>
<dbReference type="PANTHER" id="PTHR13246">
    <property type="entry name" value="ENDO BETA N-ACETYLGLUCOSAMINIDASE"/>
    <property type="match status" value="1"/>
</dbReference>
<accession>A0ABQ1ZSK0</accession>
<dbReference type="Proteomes" id="UP000605427">
    <property type="component" value="Unassembled WGS sequence"/>
</dbReference>
<dbReference type="InterPro" id="IPR005201">
    <property type="entry name" value="TIM_ENGase"/>
</dbReference>
<sequence length="938" mass="104035">MSSRKRIKSSRRPQSRFPRKAAAAALALSLIATGLPLQASAGDTWPFTGDSAQGLNQPSVHGYTSGHILDWTPERDRDSELLRSRVPLQPRIAPFAATQADPTISPDVHMMNVAGDYGNAFIENAPYTNKFAQYHFNFWQYTDYYSYWHGTATAYTPPEYYDELAQKDWQQKWFEFGMLNIPNPTYTDAAHKNGVLSLAGIFFSNNDRGQQTYKQMIVKDENGNFPVAEKLIEMAEYFGYDGYFVNQEEIGPNVAVADIPDYQEFVKTLKNSGLYIQWYDSLNTDTGSNTFARTFRGNNMMFLHDAEDGQQVSDSFFFDYGMGKTQIDNAERFLADWNAKYGTDFSLFENGYAGLEAGRDRFKNVQGSALKAKLDADGQMRAGLATLGADFVHAGLDEDMNQSWPSRKRNENDFQWMTDIRERLWWSGPNLDPANTAVTAQNEAADVYADTRYWPGIASVVAERSVVGGDTFHTHFNTGHGLDYYVNGKVSNDEEWSNMSLQNILPSWQWWQETSGSKLDVAFDYGRSYKTGVSDKFDRAMIGAYEGGSSLALRGKLDAETFLRLYKTDLNVASGSELSVTYNKTVKSDDSLMSVGLIFADAPDDVVKVAVPNTGGKTQGWKTTQVDLGAYAGREIAAFGLVFEPGASPIADYRMNVGELQISNNTQTAPSAPTGLEIEAAYPESGEMVVNWNLDGNYDDVQLYNVYVNDTFVGGKYDETFYIKNLPAQSGVVKLKAVGPDGTESAAAEVPFNLNTAPEQLTATAAANGGLTVKWTVPRSVKGDTTVNVRSVNWTTTPQPIDETLTIPHGDTTAVFENMPLNGDEYIVTVKKDGLTPVSISGAFADTIAEPYAEEWSWNGSTLNLPMPNTRDWRYLYVYEDGKLRSFPTTYNVGDRDRIIRGRTTKASLSFASTASKVEVVLEDYSGNKSEPVVLKGE</sequence>
<dbReference type="Gene3D" id="3.20.20.80">
    <property type="entry name" value="Glycosidases"/>
    <property type="match status" value="1"/>
</dbReference>
<dbReference type="InterPro" id="IPR032979">
    <property type="entry name" value="ENGase"/>
</dbReference>
<name>A0ABQ1ZSK0_9BACL</name>
<feature type="chain" id="PRO_5046888177" description="Cytosolic endo-beta-N-acetylglucosaminidase TIM barrel domain-containing protein" evidence="1">
    <location>
        <begin position="42"/>
        <end position="938"/>
    </location>
</feature>
<dbReference type="Pfam" id="PF03644">
    <property type="entry name" value="Glyco_hydro_85"/>
    <property type="match status" value="1"/>
</dbReference>
<keyword evidence="4" id="KW-1185">Reference proteome</keyword>
<dbReference type="Gene3D" id="2.60.120.260">
    <property type="entry name" value="Galactose-binding domain-like"/>
    <property type="match status" value="1"/>
</dbReference>
<comment type="caution">
    <text evidence="3">The sequence shown here is derived from an EMBL/GenBank/DDBJ whole genome shotgun (WGS) entry which is preliminary data.</text>
</comment>
<evidence type="ECO:0000256" key="1">
    <source>
        <dbReference type="SAM" id="SignalP"/>
    </source>
</evidence>
<feature type="signal peptide" evidence="1">
    <location>
        <begin position="1"/>
        <end position="41"/>
    </location>
</feature>
<organism evidence="3 4">
    <name type="scientific">Saccharibacillus endophyticus</name>
    <dbReference type="NCBI Taxonomy" id="2060666"/>
    <lineage>
        <taxon>Bacteria</taxon>
        <taxon>Bacillati</taxon>
        <taxon>Bacillota</taxon>
        <taxon>Bacilli</taxon>
        <taxon>Bacillales</taxon>
        <taxon>Paenibacillaceae</taxon>
        <taxon>Saccharibacillus</taxon>
    </lineage>
</organism>
<dbReference type="EMBL" id="BMDD01000002">
    <property type="protein sequence ID" value="GGH76994.1"/>
    <property type="molecule type" value="Genomic_DNA"/>
</dbReference>
<protein>
    <recommendedName>
        <fullName evidence="2">Cytosolic endo-beta-N-acetylglucosaminidase TIM barrel domain-containing protein</fullName>
    </recommendedName>
</protein>
<dbReference type="Gene3D" id="2.60.40.10">
    <property type="entry name" value="Immunoglobulins"/>
    <property type="match status" value="1"/>
</dbReference>
<evidence type="ECO:0000313" key="4">
    <source>
        <dbReference type="Proteomes" id="UP000605427"/>
    </source>
</evidence>
<dbReference type="InterPro" id="IPR013783">
    <property type="entry name" value="Ig-like_fold"/>
</dbReference>
<evidence type="ECO:0000259" key="2">
    <source>
        <dbReference type="Pfam" id="PF03644"/>
    </source>
</evidence>
<keyword evidence="1" id="KW-0732">Signal</keyword>
<gene>
    <name evidence="3" type="ORF">GCM10007362_20080</name>
</gene>
<dbReference type="PANTHER" id="PTHR13246:SF1">
    <property type="entry name" value="CYTOSOLIC ENDO-BETA-N-ACETYLGLUCOSAMINIDASE"/>
    <property type="match status" value="1"/>
</dbReference>
<reference evidence="4" key="1">
    <citation type="journal article" date="2019" name="Int. J. Syst. Evol. Microbiol.">
        <title>The Global Catalogue of Microorganisms (GCM) 10K type strain sequencing project: providing services to taxonomists for standard genome sequencing and annotation.</title>
        <authorList>
            <consortium name="The Broad Institute Genomics Platform"/>
            <consortium name="The Broad Institute Genome Sequencing Center for Infectious Disease"/>
            <person name="Wu L."/>
            <person name="Ma J."/>
        </authorList>
    </citation>
    <scope>NUCLEOTIDE SEQUENCE [LARGE SCALE GENOMIC DNA]</scope>
    <source>
        <strain evidence="4">CCM 8702</strain>
    </source>
</reference>
<proteinExistence type="predicted"/>
<evidence type="ECO:0000313" key="3">
    <source>
        <dbReference type="EMBL" id="GGH76994.1"/>
    </source>
</evidence>